<reference evidence="3" key="1">
    <citation type="submission" date="2020-03" db="EMBL/GenBank/DDBJ databases">
        <title>A mixture of massive structural variations and highly conserved coding sequences in Ustilaginoidea virens genome.</title>
        <authorList>
            <person name="Zhang K."/>
            <person name="Zhao Z."/>
            <person name="Zhang Z."/>
            <person name="Li Y."/>
            <person name="Hsiang T."/>
            <person name="Sun W."/>
        </authorList>
    </citation>
    <scope>NUCLEOTIDE SEQUENCE</scope>
    <source>
        <strain evidence="3">UV-8b</strain>
    </source>
</reference>
<feature type="compositionally biased region" description="Low complexity" evidence="1">
    <location>
        <begin position="121"/>
        <end position="143"/>
    </location>
</feature>
<dbReference type="Proteomes" id="UP000027002">
    <property type="component" value="Chromosome 2"/>
</dbReference>
<protein>
    <recommendedName>
        <fullName evidence="2">PD-(D/E)XK nuclease-like domain-containing protein</fullName>
    </recommendedName>
</protein>
<feature type="compositionally biased region" description="Basic and acidic residues" evidence="1">
    <location>
        <begin position="85"/>
        <end position="95"/>
    </location>
</feature>
<sequence length="465" mass="53103">MSDLEDASLDAFIYRWLNTFTNPLLQYCQADTQGPFCDKRKRDFRKMPTPQNSASTPTRVGSPAKRARIDDATDDPSVDQYITHLPRDNLFDADKTPNASDRGRTIPVYNLPPRRNTQTLSQSSSNVSSHRSPSRASSNRSGSPIKQSTLELLKKPVRYTTIKDDLIEQLPHDVVSLFDEINSITVHKERFLPSSLYSELETLHRKGTIRRGWYFEVGDDADKKTQYKAEFTALCDLEEAAKTVSDQEACEATWNLEVHAPLLKLAFNAFPSIHRHLLTSARISKPFLPEIRVDTPYNYSRPKMIDLGIRICPPPHLSKIIQKQIIGLPERERCLNQTVYGPVRHDPIAMVIETKIARGDLDEARLQLGIWVASWHQRMKMLIGTSLDKPLVTLPLIIVIEHKWRLLFACDKKDQIVILQDLEIGTTDNLMGLYTIIATLRAIGAWMQNTYMSWLEDTVRHLNCQ</sequence>
<feature type="compositionally biased region" description="Polar residues" evidence="1">
    <location>
        <begin position="49"/>
        <end position="59"/>
    </location>
</feature>
<organism evidence="3 4">
    <name type="scientific">Ustilaginoidea virens</name>
    <name type="common">Rice false smut fungus</name>
    <name type="synonym">Villosiclava virens</name>
    <dbReference type="NCBI Taxonomy" id="1159556"/>
    <lineage>
        <taxon>Eukaryota</taxon>
        <taxon>Fungi</taxon>
        <taxon>Dikarya</taxon>
        <taxon>Ascomycota</taxon>
        <taxon>Pezizomycotina</taxon>
        <taxon>Sordariomycetes</taxon>
        <taxon>Hypocreomycetidae</taxon>
        <taxon>Hypocreales</taxon>
        <taxon>Clavicipitaceae</taxon>
        <taxon>Ustilaginoidea</taxon>
    </lineage>
</organism>
<gene>
    <name evidence="3" type="ORF">UV8b_01770</name>
</gene>
<keyword evidence="4" id="KW-1185">Reference proteome</keyword>
<name>A0A8E5HLD8_USTVR</name>
<proteinExistence type="predicted"/>
<feature type="domain" description="PD-(D/E)XK nuclease-like" evidence="2">
    <location>
        <begin position="211"/>
        <end position="451"/>
    </location>
</feature>
<evidence type="ECO:0000256" key="1">
    <source>
        <dbReference type="SAM" id="MobiDB-lite"/>
    </source>
</evidence>
<dbReference type="InterPro" id="IPR046797">
    <property type="entry name" value="PDDEXK_12"/>
</dbReference>
<dbReference type="AlphaFoldDB" id="A0A8E5HLD8"/>
<dbReference type="RefSeq" id="XP_042995202.1">
    <property type="nucleotide sequence ID" value="XM_043139268.1"/>
</dbReference>
<accession>A0A8E5HLD8</accession>
<dbReference type="GeneID" id="66062548"/>
<evidence type="ECO:0000259" key="2">
    <source>
        <dbReference type="Pfam" id="PF20516"/>
    </source>
</evidence>
<dbReference type="KEGG" id="uvi:66062548"/>
<dbReference type="OrthoDB" id="5244165at2759"/>
<feature type="region of interest" description="Disordered" evidence="1">
    <location>
        <begin position="39"/>
        <end position="149"/>
    </location>
</feature>
<dbReference type="EMBL" id="CP072754">
    <property type="protein sequence ID" value="QUC17529.1"/>
    <property type="molecule type" value="Genomic_DNA"/>
</dbReference>
<dbReference type="Pfam" id="PF20516">
    <property type="entry name" value="PDDEXK_12"/>
    <property type="match status" value="1"/>
</dbReference>
<evidence type="ECO:0000313" key="3">
    <source>
        <dbReference type="EMBL" id="QUC17529.1"/>
    </source>
</evidence>
<evidence type="ECO:0000313" key="4">
    <source>
        <dbReference type="Proteomes" id="UP000027002"/>
    </source>
</evidence>